<feature type="region of interest" description="Disordered" evidence="1">
    <location>
        <begin position="60"/>
        <end position="86"/>
    </location>
</feature>
<name>A0AAV2THS6_CALDB</name>
<organism evidence="2 3">
    <name type="scientific">Calicophoron daubneyi</name>
    <name type="common">Rumen fluke</name>
    <name type="synonym">Paramphistomum daubneyi</name>
    <dbReference type="NCBI Taxonomy" id="300641"/>
    <lineage>
        <taxon>Eukaryota</taxon>
        <taxon>Metazoa</taxon>
        <taxon>Spiralia</taxon>
        <taxon>Lophotrochozoa</taxon>
        <taxon>Platyhelminthes</taxon>
        <taxon>Trematoda</taxon>
        <taxon>Digenea</taxon>
        <taxon>Plagiorchiida</taxon>
        <taxon>Pronocephalata</taxon>
        <taxon>Paramphistomoidea</taxon>
        <taxon>Paramphistomidae</taxon>
        <taxon>Calicophoron</taxon>
    </lineage>
</organism>
<protein>
    <submittedName>
        <fullName evidence="2">Uncharacterized protein</fullName>
    </submittedName>
</protein>
<evidence type="ECO:0000256" key="1">
    <source>
        <dbReference type="SAM" id="MobiDB-lite"/>
    </source>
</evidence>
<reference evidence="2" key="1">
    <citation type="submission" date="2024-06" db="EMBL/GenBank/DDBJ databases">
        <authorList>
            <person name="Liu X."/>
            <person name="Lenzi L."/>
            <person name="Haldenby T S."/>
            <person name="Uol C."/>
        </authorList>
    </citation>
    <scope>NUCLEOTIDE SEQUENCE</scope>
</reference>
<comment type="caution">
    <text evidence="2">The sequence shown here is derived from an EMBL/GenBank/DDBJ whole genome shotgun (WGS) entry which is preliminary data.</text>
</comment>
<accession>A0AAV2THS6</accession>
<dbReference type="Proteomes" id="UP001497525">
    <property type="component" value="Unassembled WGS sequence"/>
</dbReference>
<gene>
    <name evidence="2" type="ORF">CDAUBV1_LOCUS11299</name>
</gene>
<dbReference type="AlphaFoldDB" id="A0AAV2THS6"/>
<evidence type="ECO:0000313" key="2">
    <source>
        <dbReference type="EMBL" id="CAL5137022.1"/>
    </source>
</evidence>
<sequence>MTRQEERSKIPGSFSSNRLSVRAFARGREPCISRNTGGINLKSVCDQNSCTVKNTLVPARGHAEENTTESGRDGTLLYPRQYQRFQ</sequence>
<proteinExistence type="predicted"/>
<dbReference type="EMBL" id="CAXLJL010000378">
    <property type="protein sequence ID" value="CAL5137022.1"/>
    <property type="molecule type" value="Genomic_DNA"/>
</dbReference>
<evidence type="ECO:0000313" key="3">
    <source>
        <dbReference type="Proteomes" id="UP001497525"/>
    </source>
</evidence>